<name>A0A7Z0AAV6_9MICO</name>
<dbReference type="AlphaFoldDB" id="A0A7Z0AAV6"/>
<dbReference type="Proteomes" id="UP000539111">
    <property type="component" value="Unassembled WGS sequence"/>
</dbReference>
<protein>
    <submittedName>
        <fullName evidence="2">Cell wall assembly regulator SMI1</fullName>
    </submittedName>
</protein>
<proteinExistence type="predicted"/>
<evidence type="ECO:0000313" key="3">
    <source>
        <dbReference type="Proteomes" id="UP000539111"/>
    </source>
</evidence>
<feature type="domain" description="Knr4/Smi1-like" evidence="1">
    <location>
        <begin position="36"/>
        <end position="174"/>
    </location>
</feature>
<dbReference type="RefSeq" id="WP_179426414.1">
    <property type="nucleotide sequence ID" value="NZ_JACBZP010000001.1"/>
</dbReference>
<organism evidence="2 3">
    <name type="scientific">Spelaeicoccus albus</name>
    <dbReference type="NCBI Taxonomy" id="1280376"/>
    <lineage>
        <taxon>Bacteria</taxon>
        <taxon>Bacillati</taxon>
        <taxon>Actinomycetota</taxon>
        <taxon>Actinomycetes</taxon>
        <taxon>Micrococcales</taxon>
        <taxon>Brevibacteriaceae</taxon>
        <taxon>Spelaeicoccus</taxon>
    </lineage>
</organism>
<dbReference type="InterPro" id="IPR018958">
    <property type="entry name" value="Knr4/Smi1-like_dom"/>
</dbReference>
<dbReference type="InterPro" id="IPR037883">
    <property type="entry name" value="Knr4/Smi1-like_sf"/>
</dbReference>
<accession>A0A7Z0AAV6</accession>
<comment type="caution">
    <text evidence="2">The sequence shown here is derived from an EMBL/GenBank/DDBJ whole genome shotgun (WGS) entry which is preliminary data.</text>
</comment>
<dbReference type="Pfam" id="PF09346">
    <property type="entry name" value="SMI1_KNR4"/>
    <property type="match status" value="1"/>
</dbReference>
<dbReference type="EMBL" id="JACBZP010000001">
    <property type="protein sequence ID" value="NYI66811.1"/>
    <property type="molecule type" value="Genomic_DNA"/>
</dbReference>
<sequence>MRIWPKKRRHAGKLLQQYADLCNGVLDRQVVHLNPPASRETLDEWRHQVGDDFPDCLVELYDAADGEASRPFSYVFSDAFVFVPASRLLGVNVSNERAARLWEMSDDIDSKADALKPNPGYSKSWIPFSTRGSDTLAVDMDPSAQGQAGQIVKVTHPAGIVQEVVAPSLSALLQQQIDMLRRYEFHVVDHDGNWLASPHELAEYFRDAATAGVDAEIYVQPEAGADASAFQRRTK</sequence>
<dbReference type="SUPFAM" id="SSF160631">
    <property type="entry name" value="SMI1/KNR4-like"/>
    <property type="match status" value="1"/>
</dbReference>
<gene>
    <name evidence="2" type="ORF">BJY26_001117</name>
</gene>
<keyword evidence="3" id="KW-1185">Reference proteome</keyword>
<evidence type="ECO:0000259" key="1">
    <source>
        <dbReference type="Pfam" id="PF09346"/>
    </source>
</evidence>
<reference evidence="2 3" key="1">
    <citation type="submission" date="2020-07" db="EMBL/GenBank/DDBJ databases">
        <title>Sequencing the genomes of 1000 actinobacteria strains.</title>
        <authorList>
            <person name="Klenk H.-P."/>
        </authorList>
    </citation>
    <scope>NUCLEOTIDE SEQUENCE [LARGE SCALE GENOMIC DNA]</scope>
    <source>
        <strain evidence="2 3">DSM 26341</strain>
    </source>
</reference>
<evidence type="ECO:0000313" key="2">
    <source>
        <dbReference type="EMBL" id="NYI66811.1"/>
    </source>
</evidence>